<sequence length="416" mass="46506">MAWIEGVVPAPGGGFVMSVVMPNGDRTCTSLSAFEKLRRSAPRRNSEVVTFDARSLERGHTHEYMGLDGMVTDTRADHEVFALRVGTLTYLIPAFVLLSELPGTLASLEPYLLSHGGLQSLCALTSSSIEDDGTAQTSVVVRRFCQPRRVTTSPAVLARLTWMRAFPTGNRLWTSVLNFAQHGRLDLIPPAALLTVALKVRKVGDVRIVDHLTVRELKPLERPFAAEMFDGETNFVLSALHTKAAPVGYDRPRLTDIEFAEFTSPLSDEEWWLYGHLLVKTQASRRNGNLRTDVDFILQKLASGLSWRHGQSNSKTSLVHTKFLILRREGRWEPFKEALLAYRRASAKGPPSNEFLASVIRPLPLKDWACAKGISYDQARTRANEGLVDEVRHGRTRLVHVPGTFYRTHVLKSRLN</sequence>
<accession>A0A368XRN2</accession>
<dbReference type="AlphaFoldDB" id="A0A368XRN2"/>
<protein>
    <submittedName>
        <fullName evidence="1">Uncharacterized protein</fullName>
    </submittedName>
</protein>
<name>A0A368XRN2_9BURK</name>
<proteinExistence type="predicted"/>
<dbReference type="Proteomes" id="UP000252884">
    <property type="component" value="Unassembled WGS sequence"/>
</dbReference>
<reference evidence="1 2" key="1">
    <citation type="submission" date="2018-07" db="EMBL/GenBank/DDBJ databases">
        <title>Genomic Encyclopedia of Type Strains, Phase IV (KMG-IV): sequencing the most valuable type-strain genomes for metagenomic binning, comparative biology and taxonomic classification.</title>
        <authorList>
            <person name="Goeker M."/>
        </authorList>
    </citation>
    <scope>NUCLEOTIDE SEQUENCE [LARGE SCALE GENOMIC DNA]</scope>
    <source>
        <strain evidence="1 2">DSM 21634</strain>
    </source>
</reference>
<dbReference type="EMBL" id="QPJK01000006">
    <property type="protein sequence ID" value="RCW69207.1"/>
    <property type="molecule type" value="Genomic_DNA"/>
</dbReference>
<evidence type="ECO:0000313" key="1">
    <source>
        <dbReference type="EMBL" id="RCW69207.1"/>
    </source>
</evidence>
<organism evidence="1 2">
    <name type="scientific">Pseudorhodoferax soli</name>
    <dbReference type="NCBI Taxonomy" id="545864"/>
    <lineage>
        <taxon>Bacteria</taxon>
        <taxon>Pseudomonadati</taxon>
        <taxon>Pseudomonadota</taxon>
        <taxon>Betaproteobacteria</taxon>
        <taxon>Burkholderiales</taxon>
        <taxon>Comamonadaceae</taxon>
    </lineage>
</organism>
<comment type="caution">
    <text evidence="1">The sequence shown here is derived from an EMBL/GenBank/DDBJ whole genome shotgun (WGS) entry which is preliminary data.</text>
</comment>
<evidence type="ECO:0000313" key="2">
    <source>
        <dbReference type="Proteomes" id="UP000252884"/>
    </source>
</evidence>
<keyword evidence="2" id="KW-1185">Reference proteome</keyword>
<gene>
    <name evidence="1" type="ORF">DES41_10678</name>
</gene>